<dbReference type="Pfam" id="PF14014">
    <property type="entry name" value="DUF4230"/>
    <property type="match status" value="1"/>
</dbReference>
<dbReference type="Proteomes" id="UP000659388">
    <property type="component" value="Unassembled WGS sequence"/>
</dbReference>
<evidence type="ECO:0000313" key="3">
    <source>
        <dbReference type="EMBL" id="MBL3654910.1"/>
    </source>
</evidence>
<dbReference type="RefSeq" id="WP_202242021.1">
    <property type="nucleotide sequence ID" value="NZ_JAESIY010000001.1"/>
</dbReference>
<comment type="caution">
    <text evidence="3">The sequence shown here is derived from an EMBL/GenBank/DDBJ whole genome shotgun (WGS) entry which is preliminary data.</text>
</comment>
<accession>A0A937JZ49</accession>
<protein>
    <submittedName>
        <fullName evidence="3">DUF4230 domain-containing protein</fullName>
    </submittedName>
</protein>
<organism evidence="3 4">
    <name type="scientific">Fulvivirga sediminis</name>
    <dbReference type="NCBI Taxonomy" id="2803949"/>
    <lineage>
        <taxon>Bacteria</taxon>
        <taxon>Pseudomonadati</taxon>
        <taxon>Bacteroidota</taxon>
        <taxon>Cytophagia</taxon>
        <taxon>Cytophagales</taxon>
        <taxon>Fulvivirgaceae</taxon>
        <taxon>Fulvivirga</taxon>
    </lineage>
</organism>
<keyword evidence="1" id="KW-0175">Coiled coil</keyword>
<keyword evidence="4" id="KW-1185">Reference proteome</keyword>
<gene>
    <name evidence="3" type="ORF">JL102_02110</name>
</gene>
<dbReference type="EMBL" id="JAESIY010000001">
    <property type="protein sequence ID" value="MBL3654910.1"/>
    <property type="molecule type" value="Genomic_DNA"/>
</dbReference>
<dbReference type="AlphaFoldDB" id="A0A937JZ49"/>
<sequence length="207" mass="23888">MRVLRLLTFVLPWFLVLLLGSWLYFDSLTEEEPKTIINNSTMLEKVEALGKMELVRYNFKEITELKELSKEYFRLFKLGPDSKIALISAGHAVGCIDLTKVKVNDILVAKDTIYLRLPEPEICYYKLDMENTRIYDMQTNPLKDQKAFIQKAYKNAEREIKTAAENSGILEQTRANAELIMKPMLEEMSGKVVILTDDIPAARVELY</sequence>
<evidence type="ECO:0000256" key="2">
    <source>
        <dbReference type="SAM" id="Phobius"/>
    </source>
</evidence>
<feature type="transmembrane region" description="Helical" evidence="2">
    <location>
        <begin position="6"/>
        <end position="25"/>
    </location>
</feature>
<proteinExistence type="predicted"/>
<keyword evidence="2" id="KW-0812">Transmembrane</keyword>
<evidence type="ECO:0000313" key="4">
    <source>
        <dbReference type="Proteomes" id="UP000659388"/>
    </source>
</evidence>
<dbReference type="InterPro" id="IPR025324">
    <property type="entry name" value="DUF4230"/>
</dbReference>
<keyword evidence="2" id="KW-0472">Membrane</keyword>
<reference evidence="3" key="1">
    <citation type="submission" date="2021-01" db="EMBL/GenBank/DDBJ databases">
        <title>Fulvivirga kasyanovii gen. nov., sp nov., a novel member of the phylum Bacteroidetes isolated from seawater in a mussel farm.</title>
        <authorList>
            <person name="Zhao L.-H."/>
            <person name="Wang Z.-J."/>
        </authorList>
    </citation>
    <scope>NUCLEOTIDE SEQUENCE</scope>
    <source>
        <strain evidence="3">2943</strain>
    </source>
</reference>
<keyword evidence="2" id="KW-1133">Transmembrane helix</keyword>
<name>A0A937JZ49_9BACT</name>
<evidence type="ECO:0000256" key="1">
    <source>
        <dbReference type="SAM" id="Coils"/>
    </source>
</evidence>
<feature type="coiled-coil region" evidence="1">
    <location>
        <begin position="146"/>
        <end position="173"/>
    </location>
</feature>